<comment type="subunit">
    <text evidence="2">DNA polymerase III contains a core (composed of alpha, epsilon and theta chains) that associates with a tau subunit. This core dimerizes to form the POLIII' complex. PolIII' associates with the gamma complex (composed of gamma, delta, delta', psi and chi chains) and with the beta chain to form the complete DNA polymerase III complex.</text>
</comment>
<dbReference type="InterPro" id="IPR006054">
    <property type="entry name" value="DnaQ"/>
</dbReference>
<dbReference type="NCBIfam" id="TIGR00573">
    <property type="entry name" value="dnaq"/>
    <property type="match status" value="1"/>
</dbReference>
<dbReference type="RefSeq" id="WP_199262335.1">
    <property type="nucleotide sequence ID" value="NZ_CP054140.1"/>
</dbReference>
<dbReference type="PANTHER" id="PTHR30231:SF37">
    <property type="entry name" value="EXODEOXYRIBONUCLEASE 10"/>
    <property type="match status" value="1"/>
</dbReference>
<dbReference type="KEGG" id="dog:HP555_10715"/>
<keyword evidence="4" id="KW-0540">Nuclease</keyword>
<dbReference type="GO" id="GO:0008408">
    <property type="term" value="F:3'-5' exonuclease activity"/>
    <property type="evidence" value="ECO:0007669"/>
    <property type="project" value="TreeGrafter"/>
</dbReference>
<dbReference type="PANTHER" id="PTHR30231">
    <property type="entry name" value="DNA POLYMERASE III SUBUNIT EPSILON"/>
    <property type="match status" value="1"/>
</dbReference>
<dbReference type="InterPro" id="IPR012337">
    <property type="entry name" value="RNaseH-like_sf"/>
</dbReference>
<organism evidence="4 5">
    <name type="scientific">Desulfobulbus oligotrophicus</name>
    <dbReference type="NCBI Taxonomy" id="1909699"/>
    <lineage>
        <taxon>Bacteria</taxon>
        <taxon>Pseudomonadati</taxon>
        <taxon>Thermodesulfobacteriota</taxon>
        <taxon>Desulfobulbia</taxon>
        <taxon>Desulfobulbales</taxon>
        <taxon>Desulfobulbaceae</taxon>
        <taxon>Desulfobulbus</taxon>
    </lineage>
</organism>
<dbReference type="Gene3D" id="3.30.420.10">
    <property type="entry name" value="Ribonuclease H-like superfamily/Ribonuclease H"/>
    <property type="match status" value="1"/>
</dbReference>
<protein>
    <submittedName>
        <fullName evidence="4">3'-5' exonuclease</fullName>
    </submittedName>
</protein>
<reference evidence="4 5" key="1">
    <citation type="submission" date="2020-05" db="EMBL/GenBank/DDBJ databases">
        <title>Complete genome of Desulfobulbus oligotrophicus.</title>
        <authorList>
            <person name="Podar M."/>
        </authorList>
    </citation>
    <scope>NUCLEOTIDE SEQUENCE [LARGE SCALE GENOMIC DNA]</scope>
    <source>
        <strain evidence="4 5">Prop6</strain>
    </source>
</reference>
<name>A0A7T5VE71_9BACT</name>
<dbReference type="GO" id="GO:0003677">
    <property type="term" value="F:DNA binding"/>
    <property type="evidence" value="ECO:0007669"/>
    <property type="project" value="InterPro"/>
</dbReference>
<keyword evidence="5" id="KW-1185">Reference proteome</keyword>
<evidence type="ECO:0000259" key="3">
    <source>
        <dbReference type="SMART" id="SM00479"/>
    </source>
</evidence>
<evidence type="ECO:0000313" key="4">
    <source>
        <dbReference type="EMBL" id="QQG66300.1"/>
    </source>
</evidence>
<keyword evidence="4" id="KW-0378">Hydrolase</keyword>
<keyword evidence="4" id="KW-0269">Exonuclease</keyword>
<dbReference type="InterPro" id="IPR013520">
    <property type="entry name" value="Ribonucl_H"/>
</dbReference>
<dbReference type="GO" id="GO:0045004">
    <property type="term" value="P:DNA replication proofreading"/>
    <property type="evidence" value="ECO:0007669"/>
    <property type="project" value="TreeGrafter"/>
</dbReference>
<sequence length="206" mass="23081">MVSDTVIVLDFETTGHSPTLGDRPIEVGAVRIEQGMIVDRFQALMNPGFTISWFIESLTGISNELVAAAPECEAVMHRFADWIGDVPLVAHNANFDRKFLDAELARIGRERTNPMACTVLASRRLFPEAPDHRLSTLVSYLNIATSGTFHRALADAEMTGSLWILLIDLLRDRYGLTDISFSLMHKISTMSRYKVHKFLQQYGATH</sequence>
<accession>A0A7T5VE71</accession>
<dbReference type="FunFam" id="3.30.420.10:FF:000045">
    <property type="entry name" value="3'-5' exonuclease DinG"/>
    <property type="match status" value="1"/>
</dbReference>
<dbReference type="SMART" id="SM00479">
    <property type="entry name" value="EXOIII"/>
    <property type="match status" value="1"/>
</dbReference>
<dbReference type="GO" id="GO:0003887">
    <property type="term" value="F:DNA-directed DNA polymerase activity"/>
    <property type="evidence" value="ECO:0007669"/>
    <property type="project" value="InterPro"/>
</dbReference>
<feature type="domain" description="Exonuclease" evidence="3">
    <location>
        <begin position="5"/>
        <end position="172"/>
    </location>
</feature>
<proteinExistence type="predicted"/>
<dbReference type="GO" id="GO:0005829">
    <property type="term" value="C:cytosol"/>
    <property type="evidence" value="ECO:0007669"/>
    <property type="project" value="TreeGrafter"/>
</dbReference>
<comment type="function">
    <text evidence="1">DNA polymerase III is a complex, multichain enzyme responsible for most of the replicative synthesis in bacteria. The epsilon subunit contain the editing function and is a proofreading 3'-5' exonuclease.</text>
</comment>
<evidence type="ECO:0000256" key="2">
    <source>
        <dbReference type="ARBA" id="ARBA00026073"/>
    </source>
</evidence>
<dbReference type="CDD" id="cd06127">
    <property type="entry name" value="DEDDh"/>
    <property type="match status" value="1"/>
</dbReference>
<dbReference type="SUPFAM" id="SSF53098">
    <property type="entry name" value="Ribonuclease H-like"/>
    <property type="match status" value="1"/>
</dbReference>
<gene>
    <name evidence="4" type="ORF">HP555_10715</name>
</gene>
<evidence type="ECO:0000313" key="5">
    <source>
        <dbReference type="Proteomes" id="UP000596092"/>
    </source>
</evidence>
<dbReference type="EMBL" id="CP054140">
    <property type="protein sequence ID" value="QQG66300.1"/>
    <property type="molecule type" value="Genomic_DNA"/>
</dbReference>
<dbReference type="Proteomes" id="UP000596092">
    <property type="component" value="Chromosome"/>
</dbReference>
<evidence type="ECO:0000256" key="1">
    <source>
        <dbReference type="ARBA" id="ARBA00025483"/>
    </source>
</evidence>
<dbReference type="AlphaFoldDB" id="A0A7T5VE71"/>
<dbReference type="InterPro" id="IPR036397">
    <property type="entry name" value="RNaseH_sf"/>
</dbReference>
<dbReference type="Pfam" id="PF00929">
    <property type="entry name" value="RNase_T"/>
    <property type="match status" value="1"/>
</dbReference>